<name>A0A938X0T1_9BIFI</name>
<accession>A0A938X0T1</accession>
<evidence type="ECO:0000313" key="3">
    <source>
        <dbReference type="Proteomes" id="UP000718821"/>
    </source>
</evidence>
<feature type="transmembrane region" description="Helical" evidence="1">
    <location>
        <begin position="12"/>
        <end position="44"/>
    </location>
</feature>
<proteinExistence type="predicted"/>
<keyword evidence="1" id="KW-0472">Membrane</keyword>
<gene>
    <name evidence="2" type="ORF">H7U32_10295</name>
</gene>
<dbReference type="EMBL" id="JACLYU010000239">
    <property type="protein sequence ID" value="MBM6700658.1"/>
    <property type="molecule type" value="Genomic_DNA"/>
</dbReference>
<evidence type="ECO:0000256" key="1">
    <source>
        <dbReference type="SAM" id="Phobius"/>
    </source>
</evidence>
<keyword evidence="3" id="KW-1185">Reference proteome</keyword>
<keyword evidence="1" id="KW-1133">Transmembrane helix</keyword>
<organism evidence="2 3">
    <name type="scientific">Bifidobacterium pullorum subsp. saeculare</name>
    <dbReference type="NCBI Taxonomy" id="78257"/>
    <lineage>
        <taxon>Bacteria</taxon>
        <taxon>Bacillati</taxon>
        <taxon>Actinomycetota</taxon>
        <taxon>Actinomycetes</taxon>
        <taxon>Bifidobacteriales</taxon>
        <taxon>Bifidobacteriaceae</taxon>
        <taxon>Bifidobacterium</taxon>
    </lineage>
</organism>
<sequence length="45" mass="4804">MSYWSYLKSSYLNVFIVAATAMLCCFMLVVAGTGLAIALLVAALI</sequence>
<feature type="non-terminal residue" evidence="2">
    <location>
        <position position="45"/>
    </location>
</feature>
<reference evidence="2" key="1">
    <citation type="submission" date="2020-08" db="EMBL/GenBank/DDBJ databases">
        <authorList>
            <person name="Cejkova D."/>
            <person name="Kubasova T."/>
            <person name="Jahodarova E."/>
            <person name="Rychlik I."/>
        </authorList>
    </citation>
    <scope>NUCLEOTIDE SEQUENCE</scope>
    <source>
        <strain evidence="2">An836</strain>
    </source>
</reference>
<evidence type="ECO:0000313" key="2">
    <source>
        <dbReference type="EMBL" id="MBM6700658.1"/>
    </source>
</evidence>
<keyword evidence="1" id="KW-0812">Transmembrane</keyword>
<comment type="caution">
    <text evidence="2">The sequence shown here is derived from an EMBL/GenBank/DDBJ whole genome shotgun (WGS) entry which is preliminary data.</text>
</comment>
<reference evidence="2" key="2">
    <citation type="journal article" date="2021" name="Sci. Rep.">
        <title>The distribution of antibiotic resistance genes in chicken gut microbiota commensals.</title>
        <authorList>
            <person name="Juricova H."/>
            <person name="Matiasovicova J."/>
            <person name="Kubasova T."/>
            <person name="Cejkova D."/>
            <person name="Rychlik I."/>
        </authorList>
    </citation>
    <scope>NUCLEOTIDE SEQUENCE</scope>
    <source>
        <strain evidence="2">An836</strain>
    </source>
</reference>
<dbReference type="AlphaFoldDB" id="A0A938X0T1"/>
<protein>
    <submittedName>
        <fullName evidence="2">Uncharacterized protein</fullName>
    </submittedName>
</protein>
<dbReference type="Proteomes" id="UP000718821">
    <property type="component" value="Unassembled WGS sequence"/>
</dbReference>